<dbReference type="EMBL" id="FMXQ01000003">
    <property type="protein sequence ID" value="SDB25943.1"/>
    <property type="molecule type" value="Genomic_DNA"/>
</dbReference>
<dbReference type="Proteomes" id="UP000199071">
    <property type="component" value="Unassembled WGS sequence"/>
</dbReference>
<dbReference type="GO" id="GO:0032259">
    <property type="term" value="P:methylation"/>
    <property type="evidence" value="ECO:0007669"/>
    <property type="project" value="UniProtKB-KW"/>
</dbReference>
<evidence type="ECO:0000313" key="2">
    <source>
        <dbReference type="EMBL" id="SDB25943.1"/>
    </source>
</evidence>
<keyword evidence="2" id="KW-0808">Transferase</keyword>
<keyword evidence="2" id="KW-0489">Methyltransferase</keyword>
<feature type="domain" description="Methyltransferase type 11" evidence="1">
    <location>
        <begin position="85"/>
        <end position="130"/>
    </location>
</feature>
<dbReference type="AlphaFoldDB" id="A0A1G6BZ74"/>
<dbReference type="GO" id="GO:0008757">
    <property type="term" value="F:S-adenosylmethionine-dependent methyltransferase activity"/>
    <property type="evidence" value="ECO:0007669"/>
    <property type="project" value="InterPro"/>
</dbReference>
<protein>
    <submittedName>
        <fullName evidence="2">Methyltransferase domain-containing protein</fullName>
    </submittedName>
</protein>
<dbReference type="RefSeq" id="WP_090876354.1">
    <property type="nucleotide sequence ID" value="NZ_FMXQ01000003.1"/>
</dbReference>
<evidence type="ECO:0000259" key="1">
    <source>
        <dbReference type="Pfam" id="PF08241"/>
    </source>
</evidence>
<dbReference type="OrthoDB" id="9800231at2"/>
<reference evidence="2 3" key="1">
    <citation type="submission" date="2016-10" db="EMBL/GenBank/DDBJ databases">
        <authorList>
            <person name="de Groot N.N."/>
        </authorList>
    </citation>
    <scope>NUCLEOTIDE SEQUENCE [LARGE SCALE GENOMIC DNA]</scope>
    <source>
        <strain evidence="2 3">ATCC 35022</strain>
    </source>
</reference>
<evidence type="ECO:0000313" key="3">
    <source>
        <dbReference type="Proteomes" id="UP000199071"/>
    </source>
</evidence>
<organism evidence="2 3">
    <name type="scientific">Bauldia litoralis</name>
    <dbReference type="NCBI Taxonomy" id="665467"/>
    <lineage>
        <taxon>Bacteria</taxon>
        <taxon>Pseudomonadati</taxon>
        <taxon>Pseudomonadota</taxon>
        <taxon>Alphaproteobacteria</taxon>
        <taxon>Hyphomicrobiales</taxon>
        <taxon>Kaistiaceae</taxon>
        <taxon>Bauldia</taxon>
    </lineage>
</organism>
<name>A0A1G6BZ74_9HYPH</name>
<gene>
    <name evidence="2" type="ORF">SAMN02982931_02038</name>
</gene>
<dbReference type="Pfam" id="PF08241">
    <property type="entry name" value="Methyltransf_11"/>
    <property type="match status" value="1"/>
</dbReference>
<dbReference type="SUPFAM" id="SSF53335">
    <property type="entry name" value="S-adenosyl-L-methionine-dependent methyltransferases"/>
    <property type="match status" value="1"/>
</dbReference>
<dbReference type="Gene3D" id="3.40.50.150">
    <property type="entry name" value="Vaccinia Virus protein VP39"/>
    <property type="match status" value="1"/>
</dbReference>
<keyword evidence="3" id="KW-1185">Reference proteome</keyword>
<dbReference type="STRING" id="665467.SAMN02982931_02038"/>
<accession>A0A1G6BZ74</accession>
<proteinExistence type="predicted"/>
<dbReference type="InterPro" id="IPR013216">
    <property type="entry name" value="Methyltransf_11"/>
</dbReference>
<dbReference type="InterPro" id="IPR029063">
    <property type="entry name" value="SAM-dependent_MTases_sf"/>
</dbReference>
<sequence>MYLDVVDLRAFYAERLGEIASRLIGARLKKHWPSLAGEQLLGIGYATPYLDDLADGAARTIAFMPEGQGVVNWPPDGLNAAALVATDVLPLPDASIERVLVVHSLEVADNPREQLREIWRVLAPGGRVILVVPNRRGIWAWAEKTPFGYGRPFTRGQLTALLREAMFSPLGWSEALCVPPIARRPWLRTGANWERVGVTLWPAFAGVILVEATKQLYRAIPADASRRKPAFRPALVAPPAAATRDSSED</sequence>